<dbReference type="AlphaFoldDB" id="A0A060ICC7"/>
<proteinExistence type="predicted"/>
<reference evidence="1 2" key="1">
    <citation type="submission" date="2013-12" db="EMBL/GenBank/DDBJ databases">
        <title>Complete genome sequence of Rhizobium etli bv. mimosae IE4771.</title>
        <authorList>
            <person name="Bustos P."/>
            <person name="Santamaria R.I."/>
            <person name="Lozano L."/>
            <person name="Ormeno-Orrillo E."/>
            <person name="Rogel M.A."/>
            <person name="Romero D."/>
            <person name="Cevallos M.A."/>
            <person name="Martinez-Romero E."/>
            <person name="Gonzalez V."/>
        </authorList>
    </citation>
    <scope>NUCLEOTIDE SEQUENCE [LARGE SCALE GENOMIC DNA]</scope>
    <source>
        <strain evidence="1 2">IE4771</strain>
        <plasmid evidence="2">Plasmid pRetIE4771e</plasmid>
    </source>
</reference>
<dbReference type="Proteomes" id="UP000027180">
    <property type="component" value="Plasmid pRetIE4771e"/>
</dbReference>
<protein>
    <recommendedName>
        <fullName evidence="3">AbiTii domain-containing protein</fullName>
    </recommendedName>
</protein>
<evidence type="ECO:0000313" key="2">
    <source>
        <dbReference type="Proteomes" id="UP000027180"/>
    </source>
</evidence>
<keyword evidence="1" id="KW-0614">Plasmid</keyword>
<evidence type="ECO:0000313" key="1">
    <source>
        <dbReference type="EMBL" id="AIC31304.1"/>
    </source>
</evidence>
<accession>A0A060ICC7</accession>
<gene>
    <name evidence="1" type="ORF">IE4771_PE00078</name>
</gene>
<geneLocation type="plasmid" evidence="1 2">
    <name>pRetIE4771e</name>
</geneLocation>
<dbReference type="HOGENOM" id="CLU_800942_0_0_5"/>
<evidence type="ECO:0008006" key="3">
    <source>
        <dbReference type="Google" id="ProtNLM"/>
    </source>
</evidence>
<dbReference type="EMBL" id="CP006991">
    <property type="protein sequence ID" value="AIC31304.1"/>
    <property type="molecule type" value="Genomic_DNA"/>
</dbReference>
<dbReference type="KEGG" id="rei:IE4771_PE00078"/>
<organism evidence="1 2">
    <name type="scientific">Rhizobium etli bv. mimosae str. IE4771</name>
    <dbReference type="NCBI Taxonomy" id="1432050"/>
    <lineage>
        <taxon>Bacteria</taxon>
        <taxon>Pseudomonadati</taxon>
        <taxon>Pseudomonadota</taxon>
        <taxon>Alphaproteobacteria</taxon>
        <taxon>Hyphomicrobiales</taxon>
        <taxon>Rhizobiaceae</taxon>
        <taxon>Rhizobium/Agrobacterium group</taxon>
        <taxon>Rhizobium</taxon>
    </lineage>
</organism>
<name>A0A060ICC7_RHIET</name>
<sequence length="350" mass="39991">MNMDYAPIIARIFDHLEDDKVEKAVMGCLRLARHLKDYPSSAIFLRELNPNKHEVARVIFDDASHLTKEAHKYLYEFSLERWLEVHTLDYSLGQNEDGDEKNVLRVGAGEIDSELDQWERTIGDMTLPSGMAPFDIAAFTDRNAQEKATIRLRMAALNTIRSRLKTRCLNYAIQVERQLQLQINPQNFLVEVQTEVNNYFRAHSNEIYVKLAKAAQLVASRESEDSSLLLTEVRRSLKSVADHFFPATEGLVRCTDGKERSLGEEQYMNRLQEFIARSLSRSTAKDLLREELDQLSLFSRRLNDIASKGVHAEVKLAESKQGLVGLYFFLFNLIQHLQTADLSAKAASPN</sequence>